<evidence type="ECO:0000256" key="1">
    <source>
        <dbReference type="ARBA" id="ARBA00006989"/>
    </source>
</evidence>
<feature type="domain" description="AB hydrolase-1" evidence="4">
    <location>
        <begin position="29"/>
        <end position="260"/>
    </location>
</feature>
<evidence type="ECO:0000313" key="5">
    <source>
        <dbReference type="EMBL" id="OBU78320.1"/>
    </source>
</evidence>
<comment type="caution">
    <text evidence="5">The sequence shown here is derived from an EMBL/GenBank/DDBJ whole genome shotgun (WGS) entry which is preliminary data.</text>
</comment>
<dbReference type="EMBL" id="MAGQ01000011">
    <property type="protein sequence ID" value="OBU78320.1"/>
    <property type="molecule type" value="Genomic_DNA"/>
</dbReference>
<dbReference type="GO" id="GO:0016020">
    <property type="term" value="C:membrane"/>
    <property type="evidence" value="ECO:0007669"/>
    <property type="project" value="TreeGrafter"/>
</dbReference>
<gene>
    <name evidence="5" type="ORF">BAY36_03440</name>
</gene>
<organism evidence="5 6">
    <name type="scientific">Mycoplasmoides gallisepticum</name>
    <name type="common">Mycoplasma gallisepticum</name>
    <dbReference type="NCBI Taxonomy" id="2096"/>
    <lineage>
        <taxon>Bacteria</taxon>
        <taxon>Bacillati</taxon>
        <taxon>Mycoplasmatota</taxon>
        <taxon>Mycoplasmoidales</taxon>
        <taxon>Mycoplasmoidaceae</taxon>
        <taxon>Mycoplasmoides</taxon>
    </lineage>
</organism>
<name>A0AB36DRX4_MYCGL</name>
<evidence type="ECO:0000256" key="2">
    <source>
        <dbReference type="ARBA" id="ARBA00022487"/>
    </source>
</evidence>
<protein>
    <submittedName>
        <fullName evidence="5">Esterase</fullName>
    </submittedName>
</protein>
<keyword evidence="2" id="KW-0719">Serine esterase</keyword>
<dbReference type="InterPro" id="IPR050266">
    <property type="entry name" value="AB_hydrolase_sf"/>
</dbReference>
<proteinExistence type="inferred from homology"/>
<dbReference type="SUPFAM" id="SSF53474">
    <property type="entry name" value="alpha/beta-Hydrolases"/>
    <property type="match status" value="1"/>
</dbReference>
<comment type="similarity">
    <text evidence="1">Belongs to the lipase/esterase LIP3/BchO family.</text>
</comment>
<dbReference type="PANTHER" id="PTHR43798">
    <property type="entry name" value="MONOACYLGLYCEROL LIPASE"/>
    <property type="match status" value="1"/>
</dbReference>
<dbReference type="InterPro" id="IPR000073">
    <property type="entry name" value="AB_hydrolase_1"/>
</dbReference>
<dbReference type="Gene3D" id="3.40.50.1820">
    <property type="entry name" value="alpha/beta hydrolase"/>
    <property type="match status" value="1"/>
</dbReference>
<evidence type="ECO:0000256" key="3">
    <source>
        <dbReference type="ARBA" id="ARBA00022801"/>
    </source>
</evidence>
<dbReference type="AlphaFoldDB" id="A0AB36DRX4"/>
<dbReference type="Proteomes" id="UP000092188">
    <property type="component" value="Unassembled WGS sequence"/>
</dbReference>
<evidence type="ECO:0000313" key="6">
    <source>
        <dbReference type="Proteomes" id="UP000092188"/>
    </source>
</evidence>
<sequence>MRDNTMSNQIDLSKIESIELIRPNAKHKLVFLHGFGSNFKIKRRLWEYYDNCSFYALNLPGHGESKIQDPNQISIAYFAQIIKAYFEKHDLKDVILLGHSMGGGLAAIMNNLIPERIKLSVLEAPANGSILSNLSNISKLVPNNPEEMKQLYYVLYYDPVKEFQGKIDEMAAAEYNQDKDYMEMLKPLLSIGVLEEMSELSDIGYRSVTKPMLVIFGREDKIVIPTDSVEHIKQLNPKIEFAFIENSGHLPYYEHPKEFYKIMSNFIKSVDPTFEK</sequence>
<dbReference type="PRINTS" id="PR00111">
    <property type="entry name" value="ABHYDROLASE"/>
</dbReference>
<keyword evidence="3" id="KW-0378">Hydrolase</keyword>
<dbReference type="Pfam" id="PF12697">
    <property type="entry name" value="Abhydrolase_6"/>
    <property type="match status" value="1"/>
</dbReference>
<evidence type="ECO:0000259" key="4">
    <source>
        <dbReference type="Pfam" id="PF12697"/>
    </source>
</evidence>
<dbReference type="PANTHER" id="PTHR43798:SF33">
    <property type="entry name" value="HYDROLASE, PUTATIVE (AFU_ORTHOLOGUE AFUA_2G14860)-RELATED"/>
    <property type="match status" value="1"/>
</dbReference>
<reference evidence="5 6" key="1">
    <citation type="submission" date="2016-06" db="EMBL/GenBank/DDBJ databases">
        <authorList>
            <person name="Ricketts C."/>
            <person name="Pickler L."/>
            <person name="Maurer J."/>
            <person name="Ayyampalayam S."/>
            <person name="Garcia M."/>
            <person name="Ferguson-Noel N.M."/>
        </authorList>
    </citation>
    <scope>NUCLEOTIDE SEQUENCE [LARGE SCALE GENOMIC DNA]</scope>
    <source>
        <strain evidence="5 6">K6356</strain>
    </source>
</reference>
<dbReference type="GO" id="GO:0052689">
    <property type="term" value="F:carboxylic ester hydrolase activity"/>
    <property type="evidence" value="ECO:0007669"/>
    <property type="project" value="UniProtKB-KW"/>
</dbReference>
<dbReference type="RefSeq" id="WP_065165842.1">
    <property type="nucleotide sequence ID" value="NZ_CP044225.1"/>
</dbReference>
<accession>A0AB36DRX4</accession>
<dbReference type="InterPro" id="IPR029058">
    <property type="entry name" value="AB_hydrolase_fold"/>
</dbReference>